<evidence type="ECO:0000313" key="3">
    <source>
        <dbReference type="Proteomes" id="UP000245466"/>
    </source>
</evidence>
<dbReference type="RefSeq" id="WP_116543805.1">
    <property type="nucleotide sequence ID" value="NZ_QEKI01000007.1"/>
</dbReference>
<dbReference type="AlphaFoldDB" id="A0A2U1AVS4"/>
<protein>
    <recommendedName>
        <fullName evidence="4">YD repeat-containing protein</fullName>
    </recommendedName>
</protein>
<proteinExistence type="predicted"/>
<keyword evidence="3" id="KW-1185">Reference proteome</keyword>
<dbReference type="PROSITE" id="PS51257">
    <property type="entry name" value="PROKAR_LIPOPROTEIN"/>
    <property type="match status" value="1"/>
</dbReference>
<evidence type="ECO:0000313" key="2">
    <source>
        <dbReference type="EMBL" id="PVY40500.1"/>
    </source>
</evidence>
<dbReference type="Proteomes" id="UP000245466">
    <property type="component" value="Unassembled WGS sequence"/>
</dbReference>
<accession>A0A2U1AVS4</accession>
<evidence type="ECO:0000256" key="1">
    <source>
        <dbReference type="SAM" id="SignalP"/>
    </source>
</evidence>
<dbReference type="OrthoDB" id="848920at2"/>
<feature type="signal peptide" evidence="1">
    <location>
        <begin position="1"/>
        <end position="18"/>
    </location>
</feature>
<organism evidence="2 3">
    <name type="scientific">Pontibacter virosus</name>
    <dbReference type="NCBI Taxonomy" id="1765052"/>
    <lineage>
        <taxon>Bacteria</taxon>
        <taxon>Pseudomonadati</taxon>
        <taxon>Bacteroidota</taxon>
        <taxon>Cytophagia</taxon>
        <taxon>Cytophagales</taxon>
        <taxon>Hymenobacteraceae</taxon>
        <taxon>Pontibacter</taxon>
    </lineage>
</organism>
<comment type="caution">
    <text evidence="2">The sequence shown here is derived from an EMBL/GenBank/DDBJ whole genome shotgun (WGS) entry which is preliminary data.</text>
</comment>
<gene>
    <name evidence="2" type="ORF">C8E01_107131</name>
</gene>
<dbReference type="Gene3D" id="3.90.930.1">
    <property type="match status" value="1"/>
</dbReference>
<sequence>MKKSVLLLLLAGTITLTACSPSLYPEVDERLTKIPAQPHAYEIEVFFRGEWPQEEYIKLAALETRSEENVPHAYMIKNLQDKAREYGADAVVIQEKNFISDVYTTNWSALTGIAIKYKKNLDTNLMPKSQQVEMYDPTTGAFQPLINVAYWPDGNLKAKEELHKNAALIYSNYIGSYTMRHLQERGPGWSHRTQEGFVVERELHKDGMLQKRMEFDYNIAGRLKQIRIRNVKGASEEINFVYDETGMLSQRTILRSGKPYMEEVYSYNEAGEAYEVQVYNTNLPEKLPLLRSTYTYYTLEEI</sequence>
<name>A0A2U1AVS4_9BACT</name>
<dbReference type="EMBL" id="QEKI01000007">
    <property type="protein sequence ID" value="PVY40500.1"/>
    <property type="molecule type" value="Genomic_DNA"/>
</dbReference>
<feature type="chain" id="PRO_5015613883" description="YD repeat-containing protein" evidence="1">
    <location>
        <begin position="19"/>
        <end position="302"/>
    </location>
</feature>
<reference evidence="2 3" key="1">
    <citation type="submission" date="2018-04" db="EMBL/GenBank/DDBJ databases">
        <title>Genomic Encyclopedia of Type Strains, Phase IV (KMG-IV): sequencing the most valuable type-strain genomes for metagenomic binning, comparative biology and taxonomic classification.</title>
        <authorList>
            <person name="Goeker M."/>
        </authorList>
    </citation>
    <scope>NUCLEOTIDE SEQUENCE [LARGE SCALE GENOMIC DNA]</scope>
    <source>
        <strain evidence="2 3">DSM 100231</strain>
    </source>
</reference>
<keyword evidence="1" id="KW-0732">Signal</keyword>
<evidence type="ECO:0008006" key="4">
    <source>
        <dbReference type="Google" id="ProtNLM"/>
    </source>
</evidence>